<dbReference type="Proteomes" id="UP000011750">
    <property type="component" value="Chromosome A05"/>
</dbReference>
<protein>
    <submittedName>
        <fullName evidence="1">Uncharacterized protein</fullName>
    </submittedName>
</protein>
<reference evidence="1" key="3">
    <citation type="submission" date="2023-03" db="UniProtKB">
        <authorList>
            <consortium name="EnsemblPlants"/>
        </authorList>
    </citation>
    <scope>IDENTIFICATION</scope>
    <source>
        <strain evidence="1">cv. Chiifu-401-42</strain>
    </source>
</reference>
<dbReference type="EnsemblPlants" id="Bra031308.1">
    <property type="protein sequence ID" value="Bra031308.1-P"/>
    <property type="gene ID" value="Bra031308"/>
</dbReference>
<proteinExistence type="predicted"/>
<dbReference type="HOGENOM" id="CLU_009222_0_0_1"/>
<keyword evidence="2" id="KW-1185">Reference proteome</keyword>
<accession>M4ER85</accession>
<reference evidence="1 2" key="1">
    <citation type="journal article" date="2011" name="Nat. Genet.">
        <title>The genome of the mesopolyploid crop species Brassica rapa.</title>
        <authorList>
            <consortium name="Brassica rapa Genome Sequencing Project Consortium"/>
            <person name="Wang X."/>
            <person name="Wang H."/>
            <person name="Wang J."/>
            <person name="Sun R."/>
            <person name="Wu J."/>
            <person name="Liu S."/>
            <person name="Bai Y."/>
            <person name="Mun J.H."/>
            <person name="Bancroft I."/>
            <person name="Cheng F."/>
            <person name="Huang S."/>
            <person name="Li X."/>
            <person name="Hua W."/>
            <person name="Wang J."/>
            <person name="Wang X."/>
            <person name="Freeling M."/>
            <person name="Pires J.C."/>
            <person name="Paterson A.H."/>
            <person name="Chalhoub B."/>
            <person name="Wang B."/>
            <person name="Hayward A."/>
            <person name="Sharpe A.G."/>
            <person name="Park B.S."/>
            <person name="Weisshaar B."/>
            <person name="Liu B."/>
            <person name="Li B."/>
            <person name="Liu B."/>
            <person name="Tong C."/>
            <person name="Song C."/>
            <person name="Duran C."/>
            <person name="Peng C."/>
            <person name="Geng C."/>
            <person name="Koh C."/>
            <person name="Lin C."/>
            <person name="Edwards D."/>
            <person name="Mu D."/>
            <person name="Shen D."/>
            <person name="Soumpourou E."/>
            <person name="Li F."/>
            <person name="Fraser F."/>
            <person name="Conant G."/>
            <person name="Lassalle G."/>
            <person name="King G.J."/>
            <person name="Bonnema G."/>
            <person name="Tang H."/>
            <person name="Wang H."/>
            <person name="Belcram H."/>
            <person name="Zhou H."/>
            <person name="Hirakawa H."/>
            <person name="Abe H."/>
            <person name="Guo H."/>
            <person name="Wang H."/>
            <person name="Jin H."/>
            <person name="Parkin I.A."/>
            <person name="Batley J."/>
            <person name="Kim J.S."/>
            <person name="Just J."/>
            <person name="Li J."/>
            <person name="Xu J."/>
            <person name="Deng J."/>
            <person name="Kim J.A."/>
            <person name="Li J."/>
            <person name="Yu J."/>
            <person name="Meng J."/>
            <person name="Wang J."/>
            <person name="Min J."/>
            <person name="Poulain J."/>
            <person name="Wang J."/>
            <person name="Hatakeyama K."/>
            <person name="Wu K."/>
            <person name="Wang L."/>
            <person name="Fang L."/>
            <person name="Trick M."/>
            <person name="Links M.G."/>
            <person name="Zhao M."/>
            <person name="Jin M."/>
            <person name="Ramchiary N."/>
            <person name="Drou N."/>
            <person name="Berkman P.J."/>
            <person name="Cai Q."/>
            <person name="Huang Q."/>
            <person name="Li R."/>
            <person name="Tabata S."/>
            <person name="Cheng S."/>
            <person name="Zhang S."/>
            <person name="Zhang S."/>
            <person name="Huang S."/>
            <person name="Sato S."/>
            <person name="Sun S."/>
            <person name="Kwon S.J."/>
            <person name="Choi S.R."/>
            <person name="Lee T.H."/>
            <person name="Fan W."/>
            <person name="Zhao X."/>
            <person name="Tan X."/>
            <person name="Xu X."/>
            <person name="Wang Y."/>
            <person name="Qiu Y."/>
            <person name="Yin Y."/>
            <person name="Li Y."/>
            <person name="Du Y."/>
            <person name="Liao Y."/>
            <person name="Lim Y."/>
            <person name="Narusaka Y."/>
            <person name="Wang Y."/>
            <person name="Wang Z."/>
            <person name="Li Z."/>
            <person name="Wang Z."/>
            <person name="Xiong Z."/>
            <person name="Zhang Z."/>
        </authorList>
    </citation>
    <scope>NUCLEOTIDE SEQUENCE [LARGE SCALE GENOMIC DNA]</scope>
    <source>
        <strain evidence="1 2">cv. Chiifu-401-42</strain>
    </source>
</reference>
<reference evidence="1 2" key="2">
    <citation type="journal article" date="2018" name="Hortic Res">
        <title>Improved Brassica rapa reference genome by single-molecule sequencing and chromosome conformation capture technologies.</title>
        <authorList>
            <person name="Zhang L."/>
            <person name="Cai X."/>
            <person name="Wu J."/>
            <person name="Liu M."/>
            <person name="Grob S."/>
            <person name="Cheng F."/>
            <person name="Liang J."/>
            <person name="Cai C."/>
            <person name="Liu Z."/>
            <person name="Liu B."/>
            <person name="Wang F."/>
            <person name="Li S."/>
            <person name="Liu F."/>
            <person name="Li X."/>
            <person name="Cheng L."/>
            <person name="Yang W."/>
            <person name="Li M.H."/>
            <person name="Grossniklaus U."/>
            <person name="Zheng H."/>
            <person name="Wang X."/>
        </authorList>
    </citation>
    <scope>NUCLEOTIDE SEQUENCE [LARGE SCALE GENOMIC DNA]</scope>
    <source>
        <strain evidence="1 2">cv. Chiifu-401-42</strain>
    </source>
</reference>
<dbReference type="Gramene" id="Bra031308.1">
    <property type="protein sequence ID" value="Bra031308.1-P"/>
    <property type="gene ID" value="Bra031308"/>
</dbReference>
<sequence length="522" mass="59802">MFQADQRRLFSQFEVQKFCNNLVDGVVKALKDVSKIQKKSTTTRAPVAEPSLFISENPKGKSENNLEDLKDFSDSLPIFDEYDEELIENLMTCEDNCELPFSESGLVFDDEETNGQTCFEPEHPSSFILSSQDFEEDSFDYPHQGLLFGTRRPMDADLCPIFDEEDDHLDDDLGPTFDEKALSIATITMENQLCFDPETTHAALSPNPQEHCKGLSIICYVPDLFVKVSSSDIKRFGLEQVKDFCVSKSVFENMINSFKVFEPDKLFDQKRFQNGNNIHSGLVLSFDQFKKHKKGFYHFEKSFELVLQQSDLCFRKPCDFFVCLNDNGFNLSSYRLERNTGDFFAFPCALDEFMLRKLLEHKSLRAETKFVHESVLKPAHACSEIEKSWFILRSLLDNCVVLRFNVILVCNTFFEKHSEPLISDSQSEITLLCSDFEKSTGKTDMHGLIMGSSKDICSLFDSYIPNHEASTHEITWRMFSTQLRSSSKKNQINQSSCDSYAIYKSGDLQFSRIHTTREAGNG</sequence>
<evidence type="ECO:0000313" key="2">
    <source>
        <dbReference type="Proteomes" id="UP000011750"/>
    </source>
</evidence>
<organism evidence="1 2">
    <name type="scientific">Brassica campestris</name>
    <name type="common">Field mustard</name>
    <dbReference type="NCBI Taxonomy" id="3711"/>
    <lineage>
        <taxon>Eukaryota</taxon>
        <taxon>Viridiplantae</taxon>
        <taxon>Streptophyta</taxon>
        <taxon>Embryophyta</taxon>
        <taxon>Tracheophyta</taxon>
        <taxon>Spermatophyta</taxon>
        <taxon>Magnoliopsida</taxon>
        <taxon>eudicotyledons</taxon>
        <taxon>Gunneridae</taxon>
        <taxon>Pentapetalae</taxon>
        <taxon>rosids</taxon>
        <taxon>malvids</taxon>
        <taxon>Brassicales</taxon>
        <taxon>Brassicaceae</taxon>
        <taxon>Brassiceae</taxon>
        <taxon>Brassica</taxon>
    </lineage>
</organism>
<dbReference type="OMA" id="IICYVPD"/>
<dbReference type="AlphaFoldDB" id="M4ER85"/>
<evidence type="ECO:0000313" key="1">
    <source>
        <dbReference type="EnsemblPlants" id="Bra031308.1-P"/>
    </source>
</evidence>
<dbReference type="InParanoid" id="M4ER85"/>
<name>M4ER85_BRACM</name>